<evidence type="ECO:0000313" key="3">
    <source>
        <dbReference type="Proteomes" id="UP000290289"/>
    </source>
</evidence>
<dbReference type="Proteomes" id="UP000290289">
    <property type="component" value="Chromosome 3"/>
</dbReference>
<keyword evidence="1" id="KW-0472">Membrane</keyword>
<evidence type="ECO:0000256" key="1">
    <source>
        <dbReference type="SAM" id="Phobius"/>
    </source>
</evidence>
<feature type="transmembrane region" description="Helical" evidence="1">
    <location>
        <begin position="45"/>
        <end position="66"/>
    </location>
</feature>
<keyword evidence="3" id="KW-1185">Reference proteome</keyword>
<dbReference type="AlphaFoldDB" id="A0A498K8N2"/>
<proteinExistence type="predicted"/>
<organism evidence="2 3">
    <name type="scientific">Malus domestica</name>
    <name type="common">Apple</name>
    <name type="synonym">Pyrus malus</name>
    <dbReference type="NCBI Taxonomy" id="3750"/>
    <lineage>
        <taxon>Eukaryota</taxon>
        <taxon>Viridiplantae</taxon>
        <taxon>Streptophyta</taxon>
        <taxon>Embryophyta</taxon>
        <taxon>Tracheophyta</taxon>
        <taxon>Spermatophyta</taxon>
        <taxon>Magnoliopsida</taxon>
        <taxon>eudicotyledons</taxon>
        <taxon>Gunneridae</taxon>
        <taxon>Pentapetalae</taxon>
        <taxon>rosids</taxon>
        <taxon>fabids</taxon>
        <taxon>Rosales</taxon>
        <taxon>Rosaceae</taxon>
        <taxon>Amygdaloideae</taxon>
        <taxon>Maleae</taxon>
        <taxon>Malus</taxon>
    </lineage>
</organism>
<name>A0A498K8N2_MALDO</name>
<gene>
    <name evidence="2" type="ORF">DVH24_038904</name>
</gene>
<protein>
    <submittedName>
        <fullName evidence="2">Uncharacterized protein</fullName>
    </submittedName>
</protein>
<reference evidence="2 3" key="1">
    <citation type="submission" date="2018-10" db="EMBL/GenBank/DDBJ databases">
        <title>A high-quality apple genome assembly.</title>
        <authorList>
            <person name="Hu J."/>
        </authorList>
    </citation>
    <scope>NUCLEOTIDE SEQUENCE [LARGE SCALE GENOMIC DNA]</scope>
    <source>
        <strain evidence="3">cv. HFTH1</strain>
        <tissue evidence="2">Young leaf</tissue>
    </source>
</reference>
<sequence length="141" mass="15755">MKTAMCNCGHIGSVLYTQHLPIKIENLDDAASAINHYKREENSTVSFTFLTSMIWYAFCLLFQGYLSKSVYAERDGTLSMVLGFERRVLISLDDAAKPLKHFEKYVFQGGKGPNKAVVVSLVVHGGPTDATGWVLMWQTCK</sequence>
<comment type="caution">
    <text evidence="2">The sequence shown here is derived from an EMBL/GenBank/DDBJ whole genome shotgun (WGS) entry which is preliminary data.</text>
</comment>
<dbReference type="EMBL" id="RDQH01000329">
    <property type="protein sequence ID" value="RXI04630.1"/>
    <property type="molecule type" value="Genomic_DNA"/>
</dbReference>
<accession>A0A498K8N2</accession>
<keyword evidence="1" id="KW-0812">Transmembrane</keyword>
<evidence type="ECO:0000313" key="2">
    <source>
        <dbReference type="EMBL" id="RXI04630.1"/>
    </source>
</evidence>
<keyword evidence="1" id="KW-1133">Transmembrane helix</keyword>